<keyword evidence="4" id="KW-0472">Membrane</keyword>
<dbReference type="GO" id="GO:0016020">
    <property type="term" value="C:membrane"/>
    <property type="evidence" value="ECO:0007669"/>
    <property type="project" value="UniProtKB-SubCell"/>
</dbReference>
<comment type="caution">
    <text evidence="6">The sequence shown here is derived from an EMBL/GenBank/DDBJ whole genome shotgun (WGS) entry which is preliminary data.</text>
</comment>
<keyword evidence="2" id="KW-0812">Transmembrane</keyword>
<dbReference type="EMBL" id="LAZR01007921">
    <property type="protein sequence ID" value="KKM82060.1"/>
    <property type="molecule type" value="Genomic_DNA"/>
</dbReference>
<name>A0A0F9MZM9_9ZZZZ</name>
<dbReference type="Gene3D" id="3.30.2420.10">
    <property type="entry name" value="TonB"/>
    <property type="match status" value="1"/>
</dbReference>
<dbReference type="InterPro" id="IPR006260">
    <property type="entry name" value="TonB/TolA_C"/>
</dbReference>
<evidence type="ECO:0000256" key="4">
    <source>
        <dbReference type="ARBA" id="ARBA00023136"/>
    </source>
</evidence>
<dbReference type="InterPro" id="IPR037682">
    <property type="entry name" value="TonB_C"/>
</dbReference>
<gene>
    <name evidence="6" type="ORF">LCGC14_1323330</name>
</gene>
<dbReference type="NCBIfam" id="TIGR01352">
    <property type="entry name" value="tonB_Cterm"/>
    <property type="match status" value="1"/>
</dbReference>
<evidence type="ECO:0000256" key="3">
    <source>
        <dbReference type="ARBA" id="ARBA00022989"/>
    </source>
</evidence>
<feature type="domain" description="TonB C-terminal" evidence="5">
    <location>
        <begin position="43"/>
        <end position="139"/>
    </location>
</feature>
<comment type="subcellular location">
    <subcellularLocation>
        <location evidence="1">Membrane</location>
        <topology evidence="1">Single-pass membrane protein</topology>
    </subcellularLocation>
</comment>
<sequence length="150" mass="16633">MKALYLLLPLSMMLTACGSTSDQQVNDEMPSFIDLSSPELRSKAGEYWDVAKRVEPRYPIEAAKKSISGCVELAMLINSQGEAQGYKVIASYPEGVFDNNAAAAVGLWRWKATTENTSKQPILTYLKMDFMVSPKPTDEEYLAHCSKNKA</sequence>
<protein>
    <recommendedName>
        <fullName evidence="5">TonB C-terminal domain-containing protein</fullName>
    </recommendedName>
</protein>
<evidence type="ECO:0000256" key="1">
    <source>
        <dbReference type="ARBA" id="ARBA00004167"/>
    </source>
</evidence>
<accession>A0A0F9MZM9</accession>
<evidence type="ECO:0000313" key="6">
    <source>
        <dbReference type="EMBL" id="KKM82060.1"/>
    </source>
</evidence>
<evidence type="ECO:0000259" key="5">
    <source>
        <dbReference type="PROSITE" id="PS52015"/>
    </source>
</evidence>
<dbReference type="GO" id="GO:0055085">
    <property type="term" value="P:transmembrane transport"/>
    <property type="evidence" value="ECO:0007669"/>
    <property type="project" value="InterPro"/>
</dbReference>
<dbReference type="SUPFAM" id="SSF74653">
    <property type="entry name" value="TolA/TonB C-terminal domain"/>
    <property type="match status" value="1"/>
</dbReference>
<dbReference type="AlphaFoldDB" id="A0A0F9MZM9"/>
<reference evidence="6" key="1">
    <citation type="journal article" date="2015" name="Nature">
        <title>Complex archaea that bridge the gap between prokaryotes and eukaryotes.</title>
        <authorList>
            <person name="Spang A."/>
            <person name="Saw J.H."/>
            <person name="Jorgensen S.L."/>
            <person name="Zaremba-Niedzwiedzka K."/>
            <person name="Martijn J."/>
            <person name="Lind A.E."/>
            <person name="van Eijk R."/>
            <person name="Schleper C."/>
            <person name="Guy L."/>
            <person name="Ettema T.J."/>
        </authorList>
    </citation>
    <scope>NUCLEOTIDE SEQUENCE</scope>
</reference>
<dbReference type="Pfam" id="PF03544">
    <property type="entry name" value="TonB_C"/>
    <property type="match status" value="1"/>
</dbReference>
<organism evidence="6">
    <name type="scientific">marine sediment metagenome</name>
    <dbReference type="NCBI Taxonomy" id="412755"/>
    <lineage>
        <taxon>unclassified sequences</taxon>
        <taxon>metagenomes</taxon>
        <taxon>ecological metagenomes</taxon>
    </lineage>
</organism>
<evidence type="ECO:0000256" key="2">
    <source>
        <dbReference type="ARBA" id="ARBA00022692"/>
    </source>
</evidence>
<dbReference type="PROSITE" id="PS51257">
    <property type="entry name" value="PROKAR_LIPOPROTEIN"/>
    <property type="match status" value="1"/>
</dbReference>
<proteinExistence type="predicted"/>
<dbReference type="PROSITE" id="PS52015">
    <property type="entry name" value="TONB_CTD"/>
    <property type="match status" value="1"/>
</dbReference>
<keyword evidence="3" id="KW-1133">Transmembrane helix</keyword>